<dbReference type="Pfam" id="PF00892">
    <property type="entry name" value="EamA"/>
    <property type="match status" value="2"/>
</dbReference>
<feature type="transmembrane region" description="Helical" evidence="5">
    <location>
        <begin position="154"/>
        <end position="176"/>
    </location>
</feature>
<dbReference type="InterPro" id="IPR000620">
    <property type="entry name" value="EamA_dom"/>
</dbReference>
<feature type="transmembrane region" description="Helical" evidence="5">
    <location>
        <begin position="188"/>
        <end position="208"/>
    </location>
</feature>
<evidence type="ECO:0000313" key="8">
    <source>
        <dbReference type="Proteomes" id="UP000188726"/>
    </source>
</evidence>
<comment type="caution">
    <text evidence="7">The sequence shown here is derived from an EMBL/GenBank/DDBJ whole genome shotgun (WGS) entry which is preliminary data.</text>
</comment>
<dbReference type="PANTHER" id="PTHR22911">
    <property type="entry name" value="ACYL-MALONYL CONDENSING ENZYME-RELATED"/>
    <property type="match status" value="1"/>
</dbReference>
<proteinExistence type="predicted"/>
<feature type="transmembrane region" description="Helical" evidence="5">
    <location>
        <begin position="71"/>
        <end position="91"/>
    </location>
</feature>
<dbReference type="EMBL" id="MUEO01000057">
    <property type="protein sequence ID" value="OOE41893.1"/>
    <property type="molecule type" value="Genomic_DNA"/>
</dbReference>
<feature type="transmembrane region" description="Helical" evidence="5">
    <location>
        <begin position="103"/>
        <end position="119"/>
    </location>
</feature>
<feature type="transmembrane region" description="Helical" evidence="5">
    <location>
        <begin position="270"/>
        <end position="288"/>
    </location>
</feature>
<dbReference type="InterPro" id="IPR037185">
    <property type="entry name" value="EmrE-like"/>
</dbReference>
<gene>
    <name evidence="7" type="ORF">BZG09_15380</name>
</gene>
<dbReference type="GO" id="GO:0016020">
    <property type="term" value="C:membrane"/>
    <property type="evidence" value="ECO:0007669"/>
    <property type="project" value="UniProtKB-SubCell"/>
</dbReference>
<evidence type="ECO:0000256" key="2">
    <source>
        <dbReference type="ARBA" id="ARBA00022692"/>
    </source>
</evidence>
<feature type="transmembrane region" description="Helical" evidence="5">
    <location>
        <begin position="245"/>
        <end position="264"/>
    </location>
</feature>
<evidence type="ECO:0000256" key="4">
    <source>
        <dbReference type="ARBA" id="ARBA00023136"/>
    </source>
</evidence>
<dbReference type="Gene3D" id="1.10.3730.20">
    <property type="match status" value="2"/>
</dbReference>
<name>A0AB36K3D5_9GAMM</name>
<evidence type="ECO:0000259" key="6">
    <source>
        <dbReference type="Pfam" id="PF00892"/>
    </source>
</evidence>
<dbReference type="AlphaFoldDB" id="A0AB36K3D5"/>
<feature type="transmembrane region" description="Helical" evidence="5">
    <location>
        <begin position="12"/>
        <end position="34"/>
    </location>
</feature>
<feature type="domain" description="EamA" evidence="6">
    <location>
        <begin position="158"/>
        <end position="286"/>
    </location>
</feature>
<organism evidence="7 8">
    <name type="scientific">Salinivibrio kushneri</name>
    <dbReference type="NCBI Taxonomy" id="1908198"/>
    <lineage>
        <taxon>Bacteria</taxon>
        <taxon>Pseudomonadati</taxon>
        <taxon>Pseudomonadota</taxon>
        <taxon>Gammaproteobacteria</taxon>
        <taxon>Vibrionales</taxon>
        <taxon>Vibrionaceae</taxon>
        <taxon>Salinivibrio</taxon>
    </lineage>
</organism>
<feature type="domain" description="EamA" evidence="6">
    <location>
        <begin position="11"/>
        <end position="142"/>
    </location>
</feature>
<sequence length="307" mass="33006">MPALSFSAIPIGIRYMLLSAFGFALMSACVKYVSLNGIPVFEIVASRALVSLIISYTDVRRKGLSPLGNNKPLLLLRGVLGTMALMCVYYAVTTLPLAEATVLQYTHPVFTAILGLVLLKERLQGATLVCIALCLTGLYIMVQPNLNASIDDALPTFSVVVALMGALGSSIAYVIVRKLSRTEDSSVIILYFPMIALPVATVLMWPSFVLPSLSLTLLLVLVGVFTQVGQYGLTKAMQTQQAGQASAYAYIQIVFSTLIGVWIFNEVPSIWTYIGGGLIVAGAVFNAMGHRLFSRVSAPNLGINRFV</sequence>
<evidence type="ECO:0000256" key="3">
    <source>
        <dbReference type="ARBA" id="ARBA00022989"/>
    </source>
</evidence>
<dbReference type="PANTHER" id="PTHR22911:SF6">
    <property type="entry name" value="SOLUTE CARRIER FAMILY 35 MEMBER G1"/>
    <property type="match status" value="1"/>
</dbReference>
<keyword evidence="2 5" id="KW-0812">Transmembrane</keyword>
<dbReference type="Proteomes" id="UP000188726">
    <property type="component" value="Unassembled WGS sequence"/>
</dbReference>
<accession>A0AB36K3D5</accession>
<protein>
    <submittedName>
        <fullName evidence="7">EamA family transporter</fullName>
    </submittedName>
</protein>
<evidence type="ECO:0000256" key="5">
    <source>
        <dbReference type="SAM" id="Phobius"/>
    </source>
</evidence>
<keyword evidence="4 5" id="KW-0472">Membrane</keyword>
<evidence type="ECO:0000313" key="7">
    <source>
        <dbReference type="EMBL" id="OOE41893.1"/>
    </source>
</evidence>
<dbReference type="SUPFAM" id="SSF103481">
    <property type="entry name" value="Multidrug resistance efflux transporter EmrE"/>
    <property type="match status" value="2"/>
</dbReference>
<reference evidence="7 8" key="1">
    <citation type="journal article" date="2017" name="Genome Announc.">
        <title>Draft Genome Sequences of Salinivibrio proteolyticus, Salinivibrio sharmensis, Salinivibrio siamensis, Salinivibrio costicola subsp. alcaliphilus, Salinivibrio costicola subsp. vallismortis, and 29 New Isolates Belonging to the Genus Salinivibrio.</title>
        <authorList>
            <person name="Lopez-Hermoso C."/>
            <person name="de la Haba R.R."/>
            <person name="Sanchez-Porro C."/>
            <person name="Bayliss S.C."/>
            <person name="Feil E.J."/>
            <person name="Ventosa A."/>
        </authorList>
    </citation>
    <scope>NUCLEOTIDE SEQUENCE [LARGE SCALE GENOMIC DNA]</scope>
    <source>
        <strain evidence="7 8">IC202</strain>
    </source>
</reference>
<feature type="transmembrane region" description="Helical" evidence="5">
    <location>
        <begin position="126"/>
        <end position="142"/>
    </location>
</feature>
<feature type="transmembrane region" description="Helical" evidence="5">
    <location>
        <begin position="214"/>
        <end position="233"/>
    </location>
</feature>
<dbReference type="RefSeq" id="WP_077459525.1">
    <property type="nucleotide sequence ID" value="NZ_MUEO01000057.1"/>
</dbReference>
<keyword evidence="3 5" id="KW-1133">Transmembrane helix</keyword>
<evidence type="ECO:0000256" key="1">
    <source>
        <dbReference type="ARBA" id="ARBA00004141"/>
    </source>
</evidence>
<comment type="subcellular location">
    <subcellularLocation>
        <location evidence="1">Membrane</location>
        <topology evidence="1">Multi-pass membrane protein</topology>
    </subcellularLocation>
</comment>